<evidence type="ECO:0000313" key="3">
    <source>
        <dbReference type="Proteomes" id="UP000236731"/>
    </source>
</evidence>
<keyword evidence="3" id="KW-1185">Reference proteome</keyword>
<evidence type="ECO:0000313" key="2">
    <source>
        <dbReference type="EMBL" id="SEG15623.1"/>
    </source>
</evidence>
<dbReference type="AlphaFoldDB" id="A0A1H5XVE9"/>
<gene>
    <name evidence="2" type="ORF">SAMN05421877_105133</name>
</gene>
<dbReference type="OrthoDB" id="5480566at2"/>
<name>A0A1H5XVE9_9SPHI</name>
<organism evidence="2 3">
    <name type="scientific">Sphingobacterium lactis</name>
    <dbReference type="NCBI Taxonomy" id="797291"/>
    <lineage>
        <taxon>Bacteria</taxon>
        <taxon>Pseudomonadati</taxon>
        <taxon>Bacteroidota</taxon>
        <taxon>Sphingobacteriia</taxon>
        <taxon>Sphingobacteriales</taxon>
        <taxon>Sphingobacteriaceae</taxon>
        <taxon>Sphingobacterium</taxon>
    </lineage>
</organism>
<accession>A0A1H5XVE9</accession>
<keyword evidence="1" id="KW-0732">Signal</keyword>
<evidence type="ECO:0000256" key="1">
    <source>
        <dbReference type="SAM" id="SignalP"/>
    </source>
</evidence>
<feature type="chain" id="PRO_5009289857" description="Lipocalin-like domain-containing protein" evidence="1">
    <location>
        <begin position="20"/>
        <end position="146"/>
    </location>
</feature>
<dbReference type="EMBL" id="FNUT01000005">
    <property type="protein sequence ID" value="SEG15623.1"/>
    <property type="molecule type" value="Genomic_DNA"/>
</dbReference>
<protein>
    <recommendedName>
        <fullName evidence="4">Lipocalin-like domain-containing protein</fullName>
    </recommendedName>
</protein>
<reference evidence="3" key="1">
    <citation type="submission" date="2016-10" db="EMBL/GenBank/DDBJ databases">
        <authorList>
            <person name="Varghese N."/>
            <person name="Submissions S."/>
        </authorList>
    </citation>
    <scope>NUCLEOTIDE SEQUENCE [LARGE SCALE GENOMIC DNA]</scope>
    <source>
        <strain evidence="3">DSM 22361</strain>
    </source>
</reference>
<dbReference type="Proteomes" id="UP000236731">
    <property type="component" value="Unassembled WGS sequence"/>
</dbReference>
<evidence type="ECO:0008006" key="4">
    <source>
        <dbReference type="Google" id="ProtNLM"/>
    </source>
</evidence>
<dbReference type="RefSeq" id="WP_103906048.1">
    <property type="nucleotide sequence ID" value="NZ_CP049246.1"/>
</dbReference>
<feature type="signal peptide" evidence="1">
    <location>
        <begin position="1"/>
        <end position="19"/>
    </location>
</feature>
<proteinExistence type="predicted"/>
<dbReference type="PROSITE" id="PS51257">
    <property type="entry name" value="PROKAR_LIPOPROTEIN"/>
    <property type="match status" value="1"/>
</dbReference>
<sequence length="146" mass="16313">MMKNVVLGLLLLLVTCACSKDDDFATTPTDAGIVGRWKLVETRVSDGATTHNVDVQKENYIVTFHDDLRVEASDFTCTGTYSYNPDQKWELGKGNTEVVFKDCATDKRSPQSVVGSSNLNLSDDNTLHISYPNCIEQCTRVFRRLK</sequence>